<dbReference type="AlphaFoldDB" id="A0A6J7ZTY0"/>
<gene>
    <name evidence="1" type="ORF">PLAN_60393</name>
</gene>
<evidence type="ECO:0000313" key="2">
    <source>
        <dbReference type="Proteomes" id="UP000196521"/>
    </source>
</evidence>
<organism evidence="1 2">
    <name type="scientific">Planktothrix rubescens CCAP 1459/22</name>
    <dbReference type="NCBI Taxonomy" id="329571"/>
    <lineage>
        <taxon>Bacteria</taxon>
        <taxon>Bacillati</taxon>
        <taxon>Cyanobacteriota</taxon>
        <taxon>Cyanophyceae</taxon>
        <taxon>Oscillatoriophycideae</taxon>
        <taxon>Oscillatoriales</taxon>
        <taxon>Microcoleaceae</taxon>
        <taxon>Planktothrix</taxon>
    </lineage>
</organism>
<sequence>MATLSVGLSSPSIAQLFDQTSSPSDSNVQATVDPSQLITVRL</sequence>
<dbReference type="EMBL" id="CZCZ02000016">
    <property type="protein sequence ID" value="CAC5345378.1"/>
    <property type="molecule type" value="Genomic_DNA"/>
</dbReference>
<keyword evidence="2" id="KW-1185">Reference proteome</keyword>
<dbReference type="Proteomes" id="UP000196521">
    <property type="component" value="Unassembled WGS sequence"/>
</dbReference>
<reference evidence="1" key="1">
    <citation type="submission" date="2020-05" db="EMBL/GenBank/DDBJ databases">
        <authorList>
            <consortium name="Genoscope - CEA"/>
            <person name="William W."/>
        </authorList>
    </citation>
    <scope>NUCLEOTIDE SEQUENCE [LARGE SCALE GENOMIC DNA]</scope>
    <source>
        <strain evidence="1">PCC 7821</strain>
    </source>
</reference>
<comment type="caution">
    <text evidence="1">The sequence shown here is derived from an EMBL/GenBank/DDBJ whole genome shotgun (WGS) entry which is preliminary data.</text>
</comment>
<name>A0A6J7ZTY0_PLARU</name>
<protein>
    <submittedName>
        <fullName evidence="1">Uncharacterized protein</fullName>
    </submittedName>
</protein>
<accession>A0A6J7ZTY0</accession>
<proteinExistence type="predicted"/>
<evidence type="ECO:0000313" key="1">
    <source>
        <dbReference type="EMBL" id="CAC5345378.1"/>
    </source>
</evidence>